<keyword evidence="5" id="KW-0645">Protease</keyword>
<comment type="similarity">
    <text evidence="2 3">Belongs to the peptidase M14 family.</text>
</comment>
<dbReference type="PANTHER" id="PTHR11705">
    <property type="entry name" value="PROTEASE FAMILY M14 CARBOXYPEPTIDASE A,B"/>
    <property type="match status" value="1"/>
</dbReference>
<evidence type="ECO:0000259" key="4">
    <source>
        <dbReference type="PROSITE" id="PS52035"/>
    </source>
</evidence>
<feature type="domain" description="Peptidase M14" evidence="4">
    <location>
        <begin position="1"/>
        <end position="120"/>
    </location>
</feature>
<reference evidence="6" key="1">
    <citation type="submission" date="2021-01" db="EMBL/GenBank/DDBJ databases">
        <title>Caligus Genome Assembly.</title>
        <authorList>
            <person name="Gallardo-Escarate C."/>
        </authorList>
    </citation>
    <scope>NUCLEOTIDE SEQUENCE [LARGE SCALE GENOMIC DNA]</scope>
</reference>
<sequence length="120" mass="13693">MGIRVLCCLYRIQAGGTIQEPEKMQNDVRGQVIWYIMPLVNPDGYEYTRTTSRLWRKNRAPPPKGSRCFGVDLNRNWNPAMIPVRTSIRVHTGLGAEVKTAKKLLSGLPDIRHYLGFHSL</sequence>
<dbReference type="Gene3D" id="3.40.630.10">
    <property type="entry name" value="Zn peptidases"/>
    <property type="match status" value="1"/>
</dbReference>
<dbReference type="GO" id="GO:0008270">
    <property type="term" value="F:zinc ion binding"/>
    <property type="evidence" value="ECO:0007669"/>
    <property type="project" value="InterPro"/>
</dbReference>
<keyword evidence="5" id="KW-0121">Carboxypeptidase</keyword>
<dbReference type="InterPro" id="IPR000834">
    <property type="entry name" value="Peptidase_M14"/>
</dbReference>
<organism evidence="5 6">
    <name type="scientific">Caligus rogercresseyi</name>
    <name type="common">Sea louse</name>
    <dbReference type="NCBI Taxonomy" id="217165"/>
    <lineage>
        <taxon>Eukaryota</taxon>
        <taxon>Metazoa</taxon>
        <taxon>Ecdysozoa</taxon>
        <taxon>Arthropoda</taxon>
        <taxon>Crustacea</taxon>
        <taxon>Multicrustacea</taxon>
        <taxon>Hexanauplia</taxon>
        <taxon>Copepoda</taxon>
        <taxon>Siphonostomatoida</taxon>
        <taxon>Caligidae</taxon>
        <taxon>Caligus</taxon>
    </lineage>
</organism>
<dbReference type="SUPFAM" id="SSF53187">
    <property type="entry name" value="Zn-dependent exopeptidases"/>
    <property type="match status" value="1"/>
</dbReference>
<protein>
    <submittedName>
        <fullName evidence="5">Carboxypeptidase B</fullName>
    </submittedName>
</protein>
<evidence type="ECO:0000313" key="5">
    <source>
        <dbReference type="EMBL" id="QQP52967.1"/>
    </source>
</evidence>
<feature type="non-terminal residue" evidence="5">
    <location>
        <position position="120"/>
    </location>
</feature>
<evidence type="ECO:0000256" key="1">
    <source>
        <dbReference type="ARBA" id="ARBA00001947"/>
    </source>
</evidence>
<dbReference type="GO" id="GO:0005615">
    <property type="term" value="C:extracellular space"/>
    <property type="evidence" value="ECO:0007669"/>
    <property type="project" value="TreeGrafter"/>
</dbReference>
<dbReference type="Proteomes" id="UP000595437">
    <property type="component" value="Chromosome 3"/>
</dbReference>
<comment type="caution">
    <text evidence="3">Lacks conserved residue(s) required for the propagation of feature annotation.</text>
</comment>
<name>A0A7T8KBQ8_CALRO</name>
<comment type="cofactor">
    <cofactor evidence="1">
        <name>Zn(2+)</name>
        <dbReference type="ChEBI" id="CHEBI:29105"/>
    </cofactor>
</comment>
<dbReference type="PANTHER" id="PTHR11705:SF91">
    <property type="entry name" value="FI01817P-RELATED"/>
    <property type="match status" value="1"/>
</dbReference>
<dbReference type="GO" id="GO:0004181">
    <property type="term" value="F:metallocarboxypeptidase activity"/>
    <property type="evidence" value="ECO:0007669"/>
    <property type="project" value="InterPro"/>
</dbReference>
<evidence type="ECO:0000313" key="6">
    <source>
        <dbReference type="Proteomes" id="UP000595437"/>
    </source>
</evidence>
<dbReference type="Pfam" id="PF00246">
    <property type="entry name" value="Peptidase_M14"/>
    <property type="match status" value="1"/>
</dbReference>
<dbReference type="GO" id="GO:0006508">
    <property type="term" value="P:proteolysis"/>
    <property type="evidence" value="ECO:0007669"/>
    <property type="project" value="InterPro"/>
</dbReference>
<accession>A0A7T8KBQ8</accession>
<dbReference type="EMBL" id="CP045892">
    <property type="protein sequence ID" value="QQP52967.1"/>
    <property type="molecule type" value="Genomic_DNA"/>
</dbReference>
<gene>
    <name evidence="5" type="ORF">FKW44_005279</name>
</gene>
<dbReference type="AlphaFoldDB" id="A0A7T8KBQ8"/>
<keyword evidence="6" id="KW-1185">Reference proteome</keyword>
<evidence type="ECO:0000256" key="3">
    <source>
        <dbReference type="PROSITE-ProRule" id="PRU01379"/>
    </source>
</evidence>
<dbReference type="OrthoDB" id="6377429at2759"/>
<evidence type="ECO:0000256" key="2">
    <source>
        <dbReference type="ARBA" id="ARBA00005988"/>
    </source>
</evidence>
<keyword evidence="5" id="KW-0378">Hydrolase</keyword>
<proteinExistence type="inferred from homology"/>
<dbReference type="PROSITE" id="PS52035">
    <property type="entry name" value="PEPTIDASE_M14"/>
    <property type="match status" value="1"/>
</dbReference>